<dbReference type="NCBIfam" id="TIGR02432">
    <property type="entry name" value="lysidine_TilS_N"/>
    <property type="match status" value="1"/>
</dbReference>
<dbReference type="PANTHER" id="PTHR43033:SF1">
    <property type="entry name" value="TRNA(ILE)-LYSIDINE SYNTHASE-RELATED"/>
    <property type="match status" value="1"/>
</dbReference>
<evidence type="ECO:0000256" key="2">
    <source>
        <dbReference type="ARBA" id="ARBA00022490"/>
    </source>
</evidence>
<dbReference type="RefSeq" id="WP_177188555.1">
    <property type="nucleotide sequence ID" value="NZ_FOLT01000002.1"/>
</dbReference>
<keyword evidence="2 8" id="KW-0963">Cytoplasm</keyword>
<sequence>MNLAVHFLDQVKAGGYWRPGENIVVGLSGGVDSMVLFDLLNQLPNDCRPTIHVAHINHQLRHESDEEEQFVNEWMQKYAVPVHTYTWDKADHPGSGIEQEARNIRYSFFKAVAEKVGSRLILTAHHRDDQVETVLMRLVRGNSLDELTGISVIRPVDDRFVLRLMLPYSKEMIVNYAKENGIHWREDASNQSTAYTRNRFRHHIIPELKRENPALEQHICDFSQDLEDMIHVVKPLVQEELDRSFEITQDRMQVNLSTFHTQEHGFKKIVLRSAFRKWRVTEAYAVSRVHIELLLDWFETGRPNTYLELPNGLTAQKAYDRCMIEKARYIDETSGNTGADPATLQVDEWLVLSERERLGCFTYEMFQEMGEVAGQIIYLGDKQVKWPLSVRHRKPGDKMKVKGLDGSKKIKDIFIDQKVPRKKRDEAWLVTDSQGRIVWLAGYKESPLSLNPLTDTIIYVLIYQKQTEA</sequence>
<dbReference type="SUPFAM" id="SSF56037">
    <property type="entry name" value="PheT/TilS domain"/>
    <property type="match status" value="1"/>
</dbReference>
<evidence type="ECO:0000313" key="10">
    <source>
        <dbReference type="EMBL" id="SFB95719.1"/>
    </source>
</evidence>
<dbReference type="InterPro" id="IPR012796">
    <property type="entry name" value="Lysidine-tRNA-synth_C"/>
</dbReference>
<dbReference type="Gene3D" id="3.40.50.620">
    <property type="entry name" value="HUPs"/>
    <property type="match status" value="1"/>
</dbReference>
<keyword evidence="3 8" id="KW-0436">Ligase</keyword>
<feature type="domain" description="Lysidine-tRNA(Ile) synthetase C-terminal" evidence="9">
    <location>
        <begin position="388"/>
        <end position="460"/>
    </location>
</feature>
<protein>
    <recommendedName>
        <fullName evidence="8">tRNA(Ile)-lysidine synthase</fullName>
        <ecNumber evidence="8">6.3.4.19</ecNumber>
    </recommendedName>
    <alternativeName>
        <fullName evidence="8">tRNA(Ile)-2-lysyl-cytidine synthase</fullName>
    </alternativeName>
    <alternativeName>
        <fullName evidence="8">tRNA(Ile)-lysidine synthetase</fullName>
    </alternativeName>
</protein>
<dbReference type="GO" id="GO:0005737">
    <property type="term" value="C:cytoplasm"/>
    <property type="evidence" value="ECO:0007669"/>
    <property type="project" value="UniProtKB-SubCell"/>
</dbReference>
<comment type="similarity">
    <text evidence="8">Belongs to the tRNA(Ile)-lysidine synthase family.</text>
</comment>
<evidence type="ECO:0000256" key="8">
    <source>
        <dbReference type="HAMAP-Rule" id="MF_01161"/>
    </source>
</evidence>
<gene>
    <name evidence="8" type="primary">tilS</name>
    <name evidence="10" type="ORF">SAMN04488102_1027</name>
</gene>
<evidence type="ECO:0000256" key="4">
    <source>
        <dbReference type="ARBA" id="ARBA00022694"/>
    </source>
</evidence>
<comment type="domain">
    <text evidence="8">The N-terminal region contains the highly conserved SGGXDS motif, predicted to be a P-loop motif involved in ATP binding.</text>
</comment>
<dbReference type="EC" id="6.3.4.19" evidence="8"/>
<comment type="function">
    <text evidence="8">Ligates lysine onto the cytidine present at position 34 of the AUA codon-specific tRNA(Ile) that contains the anticodon CAU, in an ATP-dependent manner. Cytidine is converted to lysidine, thus changing the amino acid specificity of the tRNA from methionine to isoleucine.</text>
</comment>
<dbReference type="CDD" id="cd01992">
    <property type="entry name" value="TilS_N"/>
    <property type="match status" value="1"/>
</dbReference>
<dbReference type="InterPro" id="IPR011063">
    <property type="entry name" value="TilS/TtcA_N"/>
</dbReference>
<evidence type="ECO:0000256" key="5">
    <source>
        <dbReference type="ARBA" id="ARBA00022741"/>
    </source>
</evidence>
<dbReference type="Pfam" id="PF01171">
    <property type="entry name" value="ATP_bind_3"/>
    <property type="match status" value="1"/>
</dbReference>
<dbReference type="NCBIfam" id="TIGR02433">
    <property type="entry name" value="lysidine_TilS_C"/>
    <property type="match status" value="1"/>
</dbReference>
<evidence type="ECO:0000256" key="7">
    <source>
        <dbReference type="ARBA" id="ARBA00048539"/>
    </source>
</evidence>
<keyword evidence="4 8" id="KW-0819">tRNA processing</keyword>
<dbReference type="PANTHER" id="PTHR43033">
    <property type="entry name" value="TRNA(ILE)-LYSIDINE SYNTHASE-RELATED"/>
    <property type="match status" value="1"/>
</dbReference>
<proteinExistence type="inferred from homology"/>
<organism evidence="10 11">
    <name type="scientific">Alkalibacterium subtropicum</name>
    <dbReference type="NCBI Taxonomy" id="753702"/>
    <lineage>
        <taxon>Bacteria</taxon>
        <taxon>Bacillati</taxon>
        <taxon>Bacillota</taxon>
        <taxon>Bacilli</taxon>
        <taxon>Lactobacillales</taxon>
        <taxon>Carnobacteriaceae</taxon>
        <taxon>Alkalibacterium</taxon>
    </lineage>
</organism>
<dbReference type="Pfam" id="PF11734">
    <property type="entry name" value="TilS_C"/>
    <property type="match status" value="1"/>
</dbReference>
<evidence type="ECO:0000259" key="9">
    <source>
        <dbReference type="SMART" id="SM00977"/>
    </source>
</evidence>
<comment type="subcellular location">
    <subcellularLocation>
        <location evidence="1 8">Cytoplasm</location>
    </subcellularLocation>
</comment>
<keyword evidence="11" id="KW-1185">Reference proteome</keyword>
<accession>A0A1I1F868</accession>
<evidence type="ECO:0000313" key="11">
    <source>
        <dbReference type="Proteomes" id="UP000199612"/>
    </source>
</evidence>
<dbReference type="InterPro" id="IPR012094">
    <property type="entry name" value="tRNA_Ile_lys_synt"/>
</dbReference>
<dbReference type="Gene3D" id="3.30.465.60">
    <property type="match status" value="1"/>
</dbReference>
<dbReference type="AlphaFoldDB" id="A0A1I1F868"/>
<evidence type="ECO:0000256" key="1">
    <source>
        <dbReference type="ARBA" id="ARBA00004496"/>
    </source>
</evidence>
<evidence type="ECO:0000256" key="6">
    <source>
        <dbReference type="ARBA" id="ARBA00022840"/>
    </source>
</evidence>
<name>A0A1I1F868_9LACT</name>
<dbReference type="EMBL" id="FOLT01000002">
    <property type="protein sequence ID" value="SFB95719.1"/>
    <property type="molecule type" value="Genomic_DNA"/>
</dbReference>
<feature type="binding site" evidence="8">
    <location>
        <begin position="28"/>
        <end position="33"/>
    </location>
    <ligand>
        <name>ATP</name>
        <dbReference type="ChEBI" id="CHEBI:30616"/>
    </ligand>
</feature>
<dbReference type="GO" id="GO:0032267">
    <property type="term" value="F:tRNA(Ile)-lysidine synthase activity"/>
    <property type="evidence" value="ECO:0007669"/>
    <property type="project" value="UniProtKB-EC"/>
</dbReference>
<evidence type="ECO:0000256" key="3">
    <source>
        <dbReference type="ARBA" id="ARBA00022598"/>
    </source>
</evidence>
<reference evidence="11" key="1">
    <citation type="submission" date="2016-10" db="EMBL/GenBank/DDBJ databases">
        <authorList>
            <person name="Varghese N."/>
            <person name="Submissions S."/>
        </authorList>
    </citation>
    <scope>NUCLEOTIDE SEQUENCE [LARGE SCALE GENOMIC DNA]</scope>
    <source>
        <strain evidence="11">DSM 23664</strain>
    </source>
</reference>
<dbReference type="STRING" id="753702.SAMN04488102_1027"/>
<comment type="catalytic activity">
    <reaction evidence="7 8">
        <text>cytidine(34) in tRNA(Ile2) + L-lysine + ATP = lysidine(34) in tRNA(Ile2) + AMP + diphosphate + H(+)</text>
        <dbReference type="Rhea" id="RHEA:43744"/>
        <dbReference type="Rhea" id="RHEA-COMP:10625"/>
        <dbReference type="Rhea" id="RHEA-COMP:10670"/>
        <dbReference type="ChEBI" id="CHEBI:15378"/>
        <dbReference type="ChEBI" id="CHEBI:30616"/>
        <dbReference type="ChEBI" id="CHEBI:32551"/>
        <dbReference type="ChEBI" id="CHEBI:33019"/>
        <dbReference type="ChEBI" id="CHEBI:82748"/>
        <dbReference type="ChEBI" id="CHEBI:83665"/>
        <dbReference type="ChEBI" id="CHEBI:456215"/>
        <dbReference type="EC" id="6.3.4.19"/>
    </reaction>
</comment>
<dbReference type="InterPro" id="IPR012795">
    <property type="entry name" value="tRNA_Ile_lys_synt_N"/>
</dbReference>
<dbReference type="SMART" id="SM00977">
    <property type="entry name" value="TilS_C"/>
    <property type="match status" value="1"/>
</dbReference>
<dbReference type="GO" id="GO:0006400">
    <property type="term" value="P:tRNA modification"/>
    <property type="evidence" value="ECO:0007669"/>
    <property type="project" value="UniProtKB-UniRule"/>
</dbReference>
<keyword evidence="6 8" id="KW-0067">ATP-binding</keyword>
<dbReference type="Proteomes" id="UP000199612">
    <property type="component" value="Unassembled WGS sequence"/>
</dbReference>
<dbReference type="HAMAP" id="MF_01161">
    <property type="entry name" value="tRNA_Ile_lys_synt"/>
    <property type="match status" value="1"/>
</dbReference>
<keyword evidence="5 8" id="KW-0547">Nucleotide-binding</keyword>
<dbReference type="InterPro" id="IPR014729">
    <property type="entry name" value="Rossmann-like_a/b/a_fold"/>
</dbReference>
<dbReference type="GO" id="GO:0005524">
    <property type="term" value="F:ATP binding"/>
    <property type="evidence" value="ECO:0007669"/>
    <property type="project" value="UniProtKB-UniRule"/>
</dbReference>
<dbReference type="SUPFAM" id="SSF52402">
    <property type="entry name" value="Adenine nucleotide alpha hydrolases-like"/>
    <property type="match status" value="1"/>
</dbReference>